<sequence length="167" mass="19395">MENTIYFKDTQRILKVAAVKAIMNKNIPGYGKIADCKLASDTVDKADKTSIFIKFENDKKLYPANIKIRYIGRKNYSISDYELLNNTFIIYYEKPFSNEYITALNNSINPSSMLVNEPVYILRSSQIIEEIYKNSLNTKFYEINGKDGFWVLRNGWVNQTAEKCEIL</sequence>
<accession>A0ABZ0Z2W6</accession>
<proteinExistence type="predicted"/>
<dbReference type="EMBL" id="OR769223">
    <property type="protein sequence ID" value="WQJ53544.1"/>
    <property type="molecule type" value="Genomic_DNA"/>
</dbReference>
<evidence type="ECO:0000313" key="2">
    <source>
        <dbReference type="Proteomes" id="UP001358193"/>
    </source>
</evidence>
<dbReference type="Proteomes" id="UP001358193">
    <property type="component" value="Segment"/>
</dbReference>
<keyword evidence="2" id="KW-1185">Reference proteome</keyword>
<reference evidence="1 2" key="1">
    <citation type="submission" date="2023-11" db="EMBL/GenBank/DDBJ databases">
        <authorList>
            <person name="Cook R."/>
            <person name="Crisci M."/>
            <person name="Pye H."/>
            <person name="Adriaenssens E."/>
            <person name="Santini J."/>
        </authorList>
    </citation>
    <scope>NUCLEOTIDE SEQUENCE [LARGE SCALE GENOMIC DNA]</scope>
    <source>
        <strain evidence="1">Lak_Megaphage_Sonny</strain>
    </source>
</reference>
<organism evidence="1 2">
    <name type="scientific">phage Lak_Megaphage_Sonny</name>
    <dbReference type="NCBI Taxonomy" id="3109229"/>
    <lineage>
        <taxon>Viruses</taxon>
        <taxon>Duplodnaviria</taxon>
        <taxon>Heunggongvirae</taxon>
        <taxon>Uroviricota</taxon>
        <taxon>Caudoviricetes</taxon>
        <taxon>Caudoviricetes code 15 clade</taxon>
    </lineage>
</organism>
<name>A0ABZ0Z2W6_9CAUD</name>
<evidence type="ECO:0000313" key="1">
    <source>
        <dbReference type="EMBL" id="WQJ53544.1"/>
    </source>
</evidence>
<protein>
    <submittedName>
        <fullName evidence="1">Uncharacterized protein</fullName>
    </submittedName>
</protein>